<evidence type="ECO:0000256" key="2">
    <source>
        <dbReference type="SAM" id="Phobius"/>
    </source>
</evidence>
<dbReference type="SMART" id="SM00271">
    <property type="entry name" value="DnaJ"/>
    <property type="match status" value="1"/>
</dbReference>
<dbReference type="VEuPathDB" id="TriTrypDB:LdCL_170010600"/>
<comment type="caution">
    <text evidence="4">The sequence shown here is derived from an EMBL/GenBank/DDBJ whole genome shotgun (WGS) entry which is preliminary data.</text>
</comment>
<gene>
    <name evidence="4" type="ORF">CGC21_3905</name>
</gene>
<proteinExistence type="predicted"/>
<feature type="compositionally biased region" description="Low complexity" evidence="1">
    <location>
        <begin position="2539"/>
        <end position="2553"/>
    </location>
</feature>
<evidence type="ECO:0000313" key="5">
    <source>
        <dbReference type="Proteomes" id="UP000318447"/>
    </source>
</evidence>
<dbReference type="Pfam" id="PF00226">
    <property type="entry name" value="DnaJ"/>
    <property type="match status" value="1"/>
</dbReference>
<feature type="region of interest" description="Disordered" evidence="1">
    <location>
        <begin position="2538"/>
        <end position="2557"/>
    </location>
</feature>
<feature type="region of interest" description="Disordered" evidence="1">
    <location>
        <begin position="2952"/>
        <end position="3014"/>
    </location>
</feature>
<protein>
    <submittedName>
        <fullName evidence="4">DnaJ domain family protein</fullName>
    </submittedName>
</protein>
<feature type="region of interest" description="Disordered" evidence="1">
    <location>
        <begin position="2641"/>
        <end position="2667"/>
    </location>
</feature>
<keyword evidence="2" id="KW-1133">Transmembrane helix</keyword>
<dbReference type="Proteomes" id="UP000318447">
    <property type="component" value="Unassembled WGS sequence"/>
</dbReference>
<feature type="compositionally biased region" description="Basic residues" evidence="1">
    <location>
        <begin position="2102"/>
        <end position="2115"/>
    </location>
</feature>
<feature type="compositionally biased region" description="Low complexity" evidence="1">
    <location>
        <begin position="1624"/>
        <end position="1644"/>
    </location>
</feature>
<feature type="region of interest" description="Disordered" evidence="1">
    <location>
        <begin position="3690"/>
        <end position="3724"/>
    </location>
</feature>
<feature type="domain" description="J" evidence="3">
    <location>
        <begin position="3734"/>
        <end position="3801"/>
    </location>
</feature>
<feature type="transmembrane region" description="Helical" evidence="2">
    <location>
        <begin position="3837"/>
        <end position="3856"/>
    </location>
</feature>
<keyword evidence="2" id="KW-0472">Membrane</keyword>
<feature type="region of interest" description="Disordered" evidence="1">
    <location>
        <begin position="459"/>
        <end position="489"/>
    </location>
</feature>
<dbReference type="VEuPathDB" id="TriTrypDB:LdCL_170010700"/>
<dbReference type="PROSITE" id="PS50076">
    <property type="entry name" value="DNAJ_2"/>
    <property type="match status" value="1"/>
</dbReference>
<feature type="transmembrane region" description="Helical" evidence="2">
    <location>
        <begin position="3529"/>
        <end position="3552"/>
    </location>
</feature>
<accession>A0A504XRS0</accession>
<feature type="region of interest" description="Disordered" evidence="1">
    <location>
        <begin position="2440"/>
        <end position="2472"/>
    </location>
</feature>
<sequence>MHSSTSGGVAAQRRRRLPALFFSLLICVYLSSGSIGSRWGLLPAHAAAPQHSSSQVRSTQSSDGASHVYASLKELNELVLGAPHTFEAVTSDLRDVAVTVPTDEEVAAAVQHARDEGRRAGLSAQAQYPASAGEGITDAASAEATASMCATDFTCPRSSVAWASGSFTAGELLTPHSLSLPVGLTLKLSLCCQYRFDGTLLRSAELYDIFLQELLRASPFQVLSAAEKRELFPQALIFAVDTWGRRRVYNTSYVLTDADVAEHNDGDGDVLVLTTGALSPAALLKLIASSPSLSAGRRSGLGPNHEASSADPAIAARTGARAVPTRGKVEAESSETLDTALLAADTDMQLHITSRVVKCKCPHILTVMPPLHMQRDALPPINIVGLGSHCGVPTSSNNTDGADVPQSAHPPFSASQRIRRVRGADGTVAFAVSFEVTPPVPPTSLVTWTVRSVVAEGVEAGSAAPQGDRSWTDRHHSGSSISGPGTSPTYSPLILRHSRLLPVPHYSASSTGGDIGPFAVSTSTDSRLLRSSATSPFFAVEPNVRYEVSVRISRQPLDPALLARGARASGGDQGQGEPAVGFRAAETASWPSAATSSAERVAHGHFVLRLPLNRTWALPSVHPAPHFGFRRSMRLTNRTMARAAVMAALDPFYPLHSASPTSSLESAGSASAEASGAGWFGGAGHRLVGGGSSGAVLGRRRPLAYYGYWENAPLRDQPLPQHPTRVLANPYTNTSAPARKADDTDGDGEAGSALVPLFLGRNLVAYLVRDVDDVCDPVVLERREVWAVQAHITTPGPATACGEHQDVSALILRQLLLRMRVEPKLEVTVPNTTWLADPQQLAEAAPEGSYRCEARSSPPATSMTAKDTGAASLAVCVAAPDAQRDASEVHASVRMSHRGVYEVVWVARVAVREERLIGTANLDPLYTRVIPVTASAKAAASGLFIVEVYSRPLLVVRRLASYPRVVAVELPMHARRWVVSAPRALADLTSPLAASSTSPAAPQQRQSVPRGGGSSGADVLSNNAPTGYWRSSPPLRVLSVDEQLTAELDTNSVPNVQRMLPNGTLEFVAQDTGEALSLTVVIDGAVHSFAYTSQCPDTHVEYQIYVVPLPPPPIVPAFAPIYTEEGCVLLVAPREVRKDEVAEWLVPPCVSARHPPYLVQRTIPVEEQEETQIITTAVDGGSPLALTTAAAASRPVTALMACGVEAYHHCDVVWSVRNLVAAVEKTYSLRRCQRPPDVVFHEKDRHQRISYPHAKVFALPSLTEVAYTRVNASVLASVGAASASTDAAKVVSRHRRHRRVIPVVGFAADIGYSFNYTGQQNYFEMVLRPVQDAVAHQLWNTQHDYVAGDDGPMVLRRRTGMSVQQEQEDTPTGGAGTEELDVDAATAGSETVEAEDAFWGEYHANKASESRKALTSLAEQARRLRVAGVGNASLFLMDYVVRSSPERLSAEVEAEKHEFVRRGMCVEKPGSAAVLAVNPRGVVREDERYGTVLPPPPPPAVAVLPFCAPQYTFARYPELFSVYGYEFTWACPDAAVMTVEKHHPTHSVLYHTPERYGRAAAAPPANASEALCQLTVANHITHTEQRDWFLVRRVYPSPLPATALVVLSHNAADSLQVVPPPSSATPKSRPSRTSSSRGTVSRSDTAQRQAAAAPPVIITMERLYTTPANTYPFARARHIVGKSAVLHVDAPSDPAMARWAVTSVVPAASITVGLQVLMDNVEFQPLPLHPAAVARDRGGSTVLIKGLHTPGLYTITHSLPDPENPNVCPPVALTEMLDVFHAQVVEKELYVCGDTAALQAVPIPREIAHEFVGQWEVMSLATDENTVWTADANFTGIHFDQGTQAETLVHGLPFGVVTVRWAVYRLLPLPTDAASPPPSLTASGEYVSGLGTSERTASAASEAQHRVLVDHDTVEVFVLTENLPSHRLVTLADRATILTTSSTQNWHLEAEMTGPGATAAVDGATQARMSLRSIHNYSNGEAAAFFFPSDGSTADAPAHAAFHTYFGLHPRPGGGVLVLEQLPVGTVYLHYDLVPSRSIFGRMEGHMCTLKGHYEVERVSAYLTATTSMDHECDGYTGKGRITLCLHTEGAPATESDGLKEKSRKPPRPPPRTKRQPQSSREDVQFWQSQVRLIDPATLEDTVKRGAREVERLSGGRCVTPWWVSPTTRWFNPSYTSASTASLPGRCISFTVKAGRHLSPREVSQPLFMAVPRASSPSTPTLAVAAGVYTDRAGDGSSTGGAMHTTGVCPFHGDFISTRIIDGAPGAEAGLTAGTSAARGRKKGIGHDGADAATSPFGLSQLFQLGLPHTLGDAAFAFASTLLGRDGSAEADDGSDEGGVWGIRYLPVLQPATLRRANATMRPMVGLRGVQDDVTYEVNISGRTATFGRPAQDSAEQASEAIVLLRLDLSHPRQLGGFIVSASAATELNATWRPAMATVSGEGAHDASQGEADTASSSSRPAPATGSPHHSLLHKCVDGTVRGADVLQYWTETNRPDGRVDRTAQEWLDYAFAVRDATVPCDVLFGSLDHLISDVHGDGSSAAASASPSASGGWYSKRARRGRQRIELRHGASPLHQQQQYISLAEMERQVERIRRQWKWTADGIDVTGLPADLQHALSHRRVTSTQLRAIEAARKARQEAEEAALAEETRQQQLHQRKLQNSPSHLSPAQRLENALRAYQGIAQGSEVAVLRMRLPLKESFAVPYDIFLRTALHKDVLCGTAIDPPPVITGPTVQPTVTNPHSLVPLGRVEVRDMAPVLSVYPPVVKQCEVEGGMPVLTFELTGANFARAAFEADAVTLEEIPNPALATAEHGAPNHPNVGLTACIEQMRRGLKAAVETGSRKRLYLQLRACPTFKMLTLEEYNEHQDSEALLRRLQLPRYLRVTVRDAIYPDGFLAPSSRTAGRGASNASAWRWMPGRELPTSVAATSTDASFVVEVRPTLARLHLRSSADMTPPDAAAEGRAGSVHRRRESGRWWGRRGSTAVSSKPDPATTAAATEMAQQTGPSFDPTPDRPLLLCEADLRRYGFQLGIELIGDTWTPTVGEDGPSAGSYARAAADDGTIVFDDHQRQANLPRQRAPPNVALINSFSVVEHHSLDSSHHLYMKGGGVYRSHFINYLFSELLSDPAVLQGHRFVYRYNDTFAGITIPPLSADPAAATSRQGHRDGGWLSGHSRDAGAAEAEEYSDLRAAQVRRSAAFPAVRQFCKVEEILFAVPGIATECRGCLLADTTFYVAGDLTGMWTASPLSGTASAATGTISALVSAASTTTSGTPAGEATMALFSWTGEAYTRPLLLPWDSATRVPRRWQFDWLCPAAAHRALERLALQLTGSSDGAALSIVMDVVLYRIRGVDGEALPAAQRPMVLLSSTPVELADVLRQNHAHTRRVGASAGQTTLAAPLLLGVNQTAVDAAYTQLADDTLRRRRRAQTTLEYHRDDRYAAGQLVVNASVFLKLCTNEASEAGDGAASCMVVAITDALLTVEAPRVAMPSASWARRLFGRGGVGIGAGSTARNASREAAPSPVSPTVLLYHAFMAFLVHELLPLLGIVVVVAPPGTASALSDSLLEDQRRAHVAFTIMAFLSFVFVYAYGPTTAWLGLSMAVWCLSLYYSRRAELVLVFIASAVYTHYLIYRGVDVGLGASPPQGTRTAAGDGGCHRQPCQSLLLLTSIGCSIFSSGGPGYGTVPADIDSPRGAAKPTEEELHREQRRRTHGPAATAEDANKEAVSTHVSGYNPWEVLGLKPGASTQTIRLRYHELMKQVHPDMAADGTGDIPRLNQINKAYELITKSPTLDRRYRNLVSDTQYFYYKFLPEWMARNVDEMPRYWSWVKWRTPSGFHIFLLLCGFYVLGRFYAAFPMLTSVFFVSVALDVLLHTMLAPAALCMLFLYSIMAYRSYDMAWLTSPKGFLRRELGY</sequence>
<dbReference type="VEuPathDB" id="TriTrypDB:LdBPK_170520.1"/>
<reference evidence="5" key="1">
    <citation type="submission" date="2019-02" db="EMBL/GenBank/DDBJ databases">
        <title>FDA dAtabase for Regulatory Grade micrObial Sequences (FDA-ARGOS): Supporting development and validation of Infectious Disease Dx tests.</title>
        <authorList>
            <person name="Duncan R."/>
            <person name="Fisher C."/>
            <person name="Tallon L."/>
            <person name="Sadzewicz L."/>
            <person name="Sengamalay N."/>
            <person name="Ott S."/>
            <person name="Godinez A."/>
            <person name="Nagaraj S."/>
            <person name="Vavikolanu K."/>
            <person name="Nadendla S."/>
            <person name="Aluvathingal J."/>
            <person name="Sichtig H."/>
        </authorList>
    </citation>
    <scope>NUCLEOTIDE SEQUENCE [LARGE SCALE GENOMIC DNA]</scope>
    <source>
        <strain evidence="5">FDAARGOS_361</strain>
    </source>
</reference>
<feature type="transmembrane region" description="Helical" evidence="2">
    <location>
        <begin position="3862"/>
        <end position="3888"/>
    </location>
</feature>
<dbReference type="VEuPathDB" id="TriTrypDB:LDHU3_17.0800"/>
<feature type="region of interest" description="Disordered" evidence="1">
    <location>
        <begin position="2092"/>
        <end position="2124"/>
    </location>
</feature>
<dbReference type="InterPro" id="IPR001623">
    <property type="entry name" value="DnaJ_domain"/>
</dbReference>
<evidence type="ECO:0000259" key="3">
    <source>
        <dbReference type="PROSITE" id="PS50076"/>
    </source>
</evidence>
<feature type="region of interest" description="Disordered" evidence="1">
    <location>
        <begin position="1616"/>
        <end position="1651"/>
    </location>
</feature>
<dbReference type="SUPFAM" id="SSF46565">
    <property type="entry name" value="Chaperone J-domain"/>
    <property type="match status" value="1"/>
</dbReference>
<dbReference type="VEuPathDB" id="TriTrypDB:LdBPK_170510.1"/>
<dbReference type="VEuPathDB" id="TriTrypDB:LDHU3_17.0810"/>
<dbReference type="Gene3D" id="1.10.287.110">
    <property type="entry name" value="DnaJ domain"/>
    <property type="match status" value="1"/>
</dbReference>
<feature type="compositionally biased region" description="Low complexity" evidence="1">
    <location>
        <begin position="2455"/>
        <end position="2468"/>
    </location>
</feature>
<keyword evidence="2" id="KW-0812">Transmembrane</keyword>
<feature type="region of interest" description="Disordered" evidence="1">
    <location>
        <begin position="993"/>
        <end position="1028"/>
    </location>
</feature>
<feature type="compositionally biased region" description="Low complexity" evidence="1">
    <location>
        <begin position="993"/>
        <end position="1002"/>
    </location>
</feature>
<organism evidence="4 5">
    <name type="scientific">Leishmania donovani</name>
    <dbReference type="NCBI Taxonomy" id="5661"/>
    <lineage>
        <taxon>Eukaryota</taxon>
        <taxon>Discoba</taxon>
        <taxon>Euglenozoa</taxon>
        <taxon>Kinetoplastea</taxon>
        <taxon>Metakinetoplastina</taxon>
        <taxon>Trypanosomatida</taxon>
        <taxon>Trypanosomatidae</taxon>
        <taxon>Leishmaniinae</taxon>
        <taxon>Leishmania</taxon>
    </lineage>
</organism>
<name>A0A504XRS0_LEIDO</name>
<evidence type="ECO:0000256" key="1">
    <source>
        <dbReference type="SAM" id="MobiDB-lite"/>
    </source>
</evidence>
<dbReference type="CDD" id="cd06257">
    <property type="entry name" value="DnaJ"/>
    <property type="match status" value="1"/>
</dbReference>
<evidence type="ECO:0000313" key="4">
    <source>
        <dbReference type="EMBL" id="TPP51682.1"/>
    </source>
</evidence>
<dbReference type="FunFam" id="1.10.287.110:FF:000163">
    <property type="entry name" value="Chaperone protein DNAJ, putative"/>
    <property type="match status" value="1"/>
</dbReference>
<dbReference type="EMBL" id="RHLC01000030">
    <property type="protein sequence ID" value="TPP51682.1"/>
    <property type="molecule type" value="Genomic_DNA"/>
</dbReference>
<feature type="compositionally biased region" description="Low complexity" evidence="1">
    <location>
        <begin position="478"/>
        <end position="489"/>
    </location>
</feature>
<dbReference type="InterPro" id="IPR036869">
    <property type="entry name" value="J_dom_sf"/>
</dbReference>
<feature type="transmembrane region" description="Helical" evidence="2">
    <location>
        <begin position="3572"/>
        <end position="3589"/>
    </location>
</feature>